<comment type="caution">
    <text evidence="1">The sequence shown here is derived from an EMBL/GenBank/DDBJ whole genome shotgun (WGS) entry which is preliminary data.</text>
</comment>
<dbReference type="EMBL" id="BAIV01000034">
    <property type="protein sequence ID" value="GAE85995.1"/>
    <property type="molecule type" value="Genomic_DNA"/>
</dbReference>
<dbReference type="AlphaFoldDB" id="W4UXQ2"/>
<gene>
    <name evidence="1" type="ORF">JCM10512_4473</name>
</gene>
<evidence type="ECO:0000313" key="1">
    <source>
        <dbReference type="EMBL" id="GAE85995.1"/>
    </source>
</evidence>
<accession>W4UXQ2</accession>
<evidence type="ECO:0000313" key="2">
    <source>
        <dbReference type="Proteomes" id="UP000019131"/>
    </source>
</evidence>
<dbReference type="Proteomes" id="UP000019131">
    <property type="component" value="Unassembled WGS sequence"/>
</dbReference>
<sequence>MHFVKKLITFSYDVAAWAKCIHTLLPDGSEVSFFDLSEMVSYRVLMKRLVAVTEVEQPEYCLLISRREKGITFRDYLIGLTLDKCGGKVMAYCPERMRTAWWNRWLERLYFRNRTVLIADWRDYQKLCGYTEKKNIFVCPEVNGREITVDHFNRNLTTALIKV</sequence>
<protein>
    <submittedName>
        <fullName evidence="1">Uncharacterized protein</fullName>
    </submittedName>
</protein>
<name>W4UXQ2_9BACE</name>
<proteinExistence type="predicted"/>
<keyword evidence="2" id="KW-1185">Reference proteome</keyword>
<reference evidence="1 2" key="1">
    <citation type="journal article" date="2014" name="Genome Announc.">
        <title>Draft Genome Sequence of Bacteroides reticulotermitis Strain JCM 10512T, Isolated from the Gut of a Termite.</title>
        <authorList>
            <person name="Yuki M."/>
            <person name="Oshima K."/>
            <person name="Suda W."/>
            <person name="Sakamoto M."/>
            <person name="Iida T."/>
            <person name="Hattori M."/>
            <person name="Ohkuma M."/>
        </authorList>
    </citation>
    <scope>NUCLEOTIDE SEQUENCE [LARGE SCALE GENOMIC DNA]</scope>
    <source>
        <strain evidence="1 2">JCM 10512</strain>
    </source>
</reference>
<organism evidence="1 2">
    <name type="scientific">Bacteroides reticulotermitis JCM 10512</name>
    <dbReference type="NCBI Taxonomy" id="1445607"/>
    <lineage>
        <taxon>Bacteria</taxon>
        <taxon>Pseudomonadati</taxon>
        <taxon>Bacteroidota</taxon>
        <taxon>Bacteroidia</taxon>
        <taxon>Bacteroidales</taxon>
        <taxon>Bacteroidaceae</taxon>
        <taxon>Bacteroides</taxon>
    </lineage>
</organism>